<feature type="compositionally biased region" description="Basic and acidic residues" evidence="1">
    <location>
        <begin position="35"/>
        <end position="54"/>
    </location>
</feature>
<feature type="region of interest" description="Disordered" evidence="1">
    <location>
        <begin position="32"/>
        <end position="55"/>
    </location>
</feature>
<name>A0A6A4SHX7_SCOMX</name>
<reference evidence="2 3" key="1">
    <citation type="submission" date="2019-06" db="EMBL/GenBank/DDBJ databases">
        <title>Draft genomes of female and male turbot (Scophthalmus maximus).</title>
        <authorList>
            <person name="Xu H."/>
            <person name="Xu X.-W."/>
            <person name="Shao C."/>
            <person name="Chen S."/>
        </authorList>
    </citation>
    <scope>NUCLEOTIDE SEQUENCE [LARGE SCALE GENOMIC DNA]</scope>
    <source>
        <strain evidence="2">Ysfricsl-2016a</strain>
        <tissue evidence="2">Blood</tissue>
    </source>
</reference>
<evidence type="ECO:0000256" key="1">
    <source>
        <dbReference type="SAM" id="MobiDB-lite"/>
    </source>
</evidence>
<comment type="caution">
    <text evidence="2">The sequence shown here is derived from an EMBL/GenBank/DDBJ whole genome shotgun (WGS) entry which is preliminary data.</text>
</comment>
<evidence type="ECO:0000313" key="3">
    <source>
        <dbReference type="Proteomes" id="UP000438429"/>
    </source>
</evidence>
<dbReference type="EMBL" id="VEVO01000012">
    <property type="protein sequence ID" value="KAF0033733.1"/>
    <property type="molecule type" value="Genomic_DNA"/>
</dbReference>
<dbReference type="AlphaFoldDB" id="A0A6A4SHX7"/>
<sequence length="175" mass="20595">MCTKKATGLLEFVRGCVVTSVKERQCQKRSAKKYRQNERLQSGEKESDRVERQSSRTCNGGVRECAVVLRDTQVRDKRTTFPIMPRAADKDSTRRLFRTRKRRRRCQQETLSSTFVNEVKDFTFLLDHRVCVWVCGGVCARVMFQWKVSTGHRFVMNRRREELDPGEPPYSWSHN</sequence>
<protein>
    <submittedName>
        <fullName evidence="2">Uncharacterized protein</fullName>
    </submittedName>
</protein>
<gene>
    <name evidence="2" type="ORF">F2P81_013799</name>
</gene>
<dbReference type="Proteomes" id="UP000438429">
    <property type="component" value="Unassembled WGS sequence"/>
</dbReference>
<evidence type="ECO:0000313" key="2">
    <source>
        <dbReference type="EMBL" id="KAF0033733.1"/>
    </source>
</evidence>
<accession>A0A6A4SHX7</accession>
<organism evidence="2 3">
    <name type="scientific">Scophthalmus maximus</name>
    <name type="common">Turbot</name>
    <name type="synonym">Psetta maxima</name>
    <dbReference type="NCBI Taxonomy" id="52904"/>
    <lineage>
        <taxon>Eukaryota</taxon>
        <taxon>Metazoa</taxon>
        <taxon>Chordata</taxon>
        <taxon>Craniata</taxon>
        <taxon>Vertebrata</taxon>
        <taxon>Euteleostomi</taxon>
        <taxon>Actinopterygii</taxon>
        <taxon>Neopterygii</taxon>
        <taxon>Teleostei</taxon>
        <taxon>Neoteleostei</taxon>
        <taxon>Acanthomorphata</taxon>
        <taxon>Carangaria</taxon>
        <taxon>Pleuronectiformes</taxon>
        <taxon>Pleuronectoidei</taxon>
        <taxon>Scophthalmidae</taxon>
        <taxon>Scophthalmus</taxon>
    </lineage>
</organism>
<proteinExistence type="predicted"/>